<evidence type="ECO:0000256" key="1">
    <source>
        <dbReference type="SAM" id="MobiDB-lite"/>
    </source>
</evidence>
<keyword evidence="2" id="KW-0812">Transmembrane</keyword>
<dbReference type="EMBL" id="FOAP01000022">
    <property type="protein sequence ID" value="SEM73740.1"/>
    <property type="molecule type" value="Genomic_DNA"/>
</dbReference>
<evidence type="ECO:0000313" key="4">
    <source>
        <dbReference type="Proteomes" id="UP000182719"/>
    </source>
</evidence>
<feature type="region of interest" description="Disordered" evidence="1">
    <location>
        <begin position="1"/>
        <end position="27"/>
    </location>
</feature>
<gene>
    <name evidence="3" type="ORF">SAMN05444354_12238</name>
</gene>
<keyword evidence="2" id="KW-0472">Membrane</keyword>
<feature type="transmembrane region" description="Helical" evidence="2">
    <location>
        <begin position="35"/>
        <end position="55"/>
    </location>
</feature>
<dbReference type="Proteomes" id="UP000182719">
    <property type="component" value="Unassembled WGS sequence"/>
</dbReference>
<evidence type="ECO:0000313" key="3">
    <source>
        <dbReference type="EMBL" id="SEM73740.1"/>
    </source>
</evidence>
<protein>
    <submittedName>
        <fullName evidence="3">Uncharacterized protein</fullName>
    </submittedName>
</protein>
<organism evidence="3 4">
    <name type="scientific">Stigmatella aurantiaca</name>
    <dbReference type="NCBI Taxonomy" id="41"/>
    <lineage>
        <taxon>Bacteria</taxon>
        <taxon>Pseudomonadati</taxon>
        <taxon>Myxococcota</taxon>
        <taxon>Myxococcia</taxon>
        <taxon>Myxococcales</taxon>
        <taxon>Cystobacterineae</taxon>
        <taxon>Archangiaceae</taxon>
        <taxon>Stigmatella</taxon>
    </lineage>
</organism>
<proteinExistence type="predicted"/>
<feature type="transmembrane region" description="Helical" evidence="2">
    <location>
        <begin position="97"/>
        <end position="115"/>
    </location>
</feature>
<reference evidence="4" key="1">
    <citation type="submission" date="2016-10" db="EMBL/GenBank/DDBJ databases">
        <authorList>
            <person name="Varghese N."/>
            <person name="Submissions S."/>
        </authorList>
    </citation>
    <scope>NUCLEOTIDE SEQUENCE [LARGE SCALE GENOMIC DNA]</scope>
    <source>
        <strain evidence="4">DSM 17044</strain>
    </source>
</reference>
<dbReference type="OrthoDB" id="5517222at2"/>
<accession>A0A1H8ASQ5</accession>
<sequence>MCAPPDPGEGRRHGGIGGGKREGETAPVTRNYPGWIIGARVLGTAALVGALALSLQPRPDMLWLGGVLIAAFLVLRLGAAWFLALRFPDPAGLNRRSAILTSVLALAAVAFWFYVRSRGAGGL</sequence>
<name>A0A1H8ASQ5_STIAU</name>
<keyword evidence="4" id="KW-1185">Reference proteome</keyword>
<keyword evidence="2" id="KW-1133">Transmembrane helix</keyword>
<evidence type="ECO:0000256" key="2">
    <source>
        <dbReference type="SAM" id="Phobius"/>
    </source>
</evidence>
<feature type="transmembrane region" description="Helical" evidence="2">
    <location>
        <begin position="62"/>
        <end position="85"/>
    </location>
</feature>
<dbReference type="AlphaFoldDB" id="A0A1H8ASQ5"/>